<dbReference type="AlphaFoldDB" id="A0A0K2TLD3"/>
<organism evidence="1">
    <name type="scientific">Lepeophtheirus salmonis</name>
    <name type="common">Salmon louse</name>
    <name type="synonym">Caligus salmonis</name>
    <dbReference type="NCBI Taxonomy" id="72036"/>
    <lineage>
        <taxon>Eukaryota</taxon>
        <taxon>Metazoa</taxon>
        <taxon>Ecdysozoa</taxon>
        <taxon>Arthropoda</taxon>
        <taxon>Crustacea</taxon>
        <taxon>Multicrustacea</taxon>
        <taxon>Hexanauplia</taxon>
        <taxon>Copepoda</taxon>
        <taxon>Siphonostomatoida</taxon>
        <taxon>Caligidae</taxon>
        <taxon>Lepeophtheirus</taxon>
    </lineage>
</organism>
<dbReference type="EMBL" id="HACA01009487">
    <property type="protein sequence ID" value="CDW26848.1"/>
    <property type="molecule type" value="Transcribed_RNA"/>
</dbReference>
<sequence length="53" mass="6725">MNHNRPLRCVFKKWNKISSIERMEYLLMNHSSFPRMVNSLLFLHRIYFYYQRD</sequence>
<evidence type="ECO:0000313" key="1">
    <source>
        <dbReference type="EMBL" id="CDW26848.1"/>
    </source>
</evidence>
<reference evidence="1" key="1">
    <citation type="submission" date="2014-05" db="EMBL/GenBank/DDBJ databases">
        <authorList>
            <person name="Chronopoulou M."/>
        </authorList>
    </citation>
    <scope>NUCLEOTIDE SEQUENCE</scope>
    <source>
        <tissue evidence="1">Whole organism</tissue>
    </source>
</reference>
<accession>A0A0K2TLD3</accession>
<proteinExistence type="predicted"/>
<name>A0A0K2TLD3_LEPSM</name>
<protein>
    <submittedName>
        <fullName evidence="1">Uncharacterized protein</fullName>
    </submittedName>
</protein>